<evidence type="ECO:0000313" key="1">
    <source>
        <dbReference type="EMBL" id="KRZ08646.1"/>
    </source>
</evidence>
<reference evidence="1 2" key="1">
    <citation type="submission" date="2015-01" db="EMBL/GenBank/DDBJ databases">
        <title>Evolution of Trichinella species and genotypes.</title>
        <authorList>
            <person name="Korhonen P.K."/>
            <person name="Edoardo P."/>
            <person name="Giuseppe L.R."/>
            <person name="Gasser R.B."/>
        </authorList>
    </citation>
    <scope>NUCLEOTIDE SEQUENCE [LARGE SCALE GENOMIC DNA]</scope>
    <source>
        <strain evidence="1">ISS1029</strain>
    </source>
</reference>
<comment type="caution">
    <text evidence="1">The sequence shown here is derived from an EMBL/GenBank/DDBJ whole genome shotgun (WGS) entry which is preliminary data.</text>
</comment>
<dbReference type="AlphaFoldDB" id="A0A0V1HE09"/>
<organism evidence="1 2">
    <name type="scientific">Trichinella zimbabwensis</name>
    <dbReference type="NCBI Taxonomy" id="268475"/>
    <lineage>
        <taxon>Eukaryota</taxon>
        <taxon>Metazoa</taxon>
        <taxon>Ecdysozoa</taxon>
        <taxon>Nematoda</taxon>
        <taxon>Enoplea</taxon>
        <taxon>Dorylaimia</taxon>
        <taxon>Trichinellida</taxon>
        <taxon>Trichinellidae</taxon>
        <taxon>Trichinella</taxon>
    </lineage>
</organism>
<gene>
    <name evidence="1" type="ORF">T11_2957</name>
</gene>
<keyword evidence="2" id="KW-1185">Reference proteome</keyword>
<dbReference type="EMBL" id="JYDP01000083">
    <property type="protein sequence ID" value="KRZ08646.1"/>
    <property type="molecule type" value="Genomic_DNA"/>
</dbReference>
<proteinExistence type="predicted"/>
<accession>A0A0V1HE09</accession>
<evidence type="ECO:0000313" key="2">
    <source>
        <dbReference type="Proteomes" id="UP000055024"/>
    </source>
</evidence>
<name>A0A0V1HE09_9BILA</name>
<sequence>MPNSPIAYCCFVQVNMQLIRRNVPKQFNRQNHLLQVRKFIISHSLQQSYNFKRHQTQKRVGEPL</sequence>
<dbReference type="Proteomes" id="UP000055024">
    <property type="component" value="Unassembled WGS sequence"/>
</dbReference>
<protein>
    <submittedName>
        <fullName evidence="1">Uncharacterized protein</fullName>
    </submittedName>
</protein>
<feature type="non-terminal residue" evidence="1">
    <location>
        <position position="64"/>
    </location>
</feature>